<dbReference type="AlphaFoldDB" id="A0A3A4KU79"/>
<reference evidence="1 2" key="1">
    <citation type="submission" date="2018-09" db="EMBL/GenBank/DDBJ databases">
        <title>YIM PH21274 draft genome.</title>
        <authorList>
            <person name="Miao C."/>
        </authorList>
    </citation>
    <scope>NUCLEOTIDE SEQUENCE [LARGE SCALE GENOMIC DNA]</scope>
    <source>
        <strain evidence="1 2">YIM PH 21724</strain>
    </source>
</reference>
<dbReference type="OrthoDB" id="5049119at2"/>
<dbReference type="Proteomes" id="UP000266677">
    <property type="component" value="Unassembled WGS sequence"/>
</dbReference>
<comment type="caution">
    <text evidence="1">The sequence shown here is derived from an EMBL/GenBank/DDBJ whole genome shotgun (WGS) entry which is preliminary data.</text>
</comment>
<name>A0A3A4KU79_9NOCA</name>
<sequence length="413" mass="44636">MTTHRIRTGDLLQAHSRMITVLGPLSFREPAALARTLRDLMAPHRRIGLVPEPGARHWSFDREAGAPRVSVAPPCAPDEVDARLTELAADRAPKPPIALTLAGDYLFVDMCHGLGDGGLIEMTNVALAAGTEHPEVRKWFGGKETRNPLLRSALGHFLAEPSRLAEGVRLLRGAPAAARAESPRPLRDWRPQPALAHATIDPEAAVRLARYREKTMPGVSLAAVLFARLHAELGAAGIRTDDAMTVVYDCRRYLPENSRVRGNFVAGVELRPTDPDDPAALHRAMVGAGATGKPLATMAAQVLRDRRSGVREVRLPTSVVETPRARLGASYLHCGAGLSELPWRSGALGTYVAFVEPAHPELIACTVMRRRTVFDITATYHANVFEPAAVQAALAALTTWPPEGHRIPLGRAS</sequence>
<gene>
    <name evidence="1" type="ORF">D5S18_19565</name>
</gene>
<keyword evidence="2" id="KW-1185">Reference proteome</keyword>
<evidence type="ECO:0000313" key="2">
    <source>
        <dbReference type="Proteomes" id="UP000266677"/>
    </source>
</evidence>
<evidence type="ECO:0000313" key="1">
    <source>
        <dbReference type="EMBL" id="RJO73424.1"/>
    </source>
</evidence>
<accession>A0A3A4KU79</accession>
<dbReference type="EMBL" id="QZFU01000023">
    <property type="protein sequence ID" value="RJO73424.1"/>
    <property type="molecule type" value="Genomic_DNA"/>
</dbReference>
<protein>
    <recommendedName>
        <fullName evidence="3">Condensation domain-containing protein</fullName>
    </recommendedName>
</protein>
<dbReference type="RefSeq" id="WP_120042501.1">
    <property type="nucleotide sequence ID" value="NZ_QZFU01000023.1"/>
</dbReference>
<proteinExistence type="predicted"/>
<organism evidence="1 2">
    <name type="scientific">Nocardia panacis</name>
    <dbReference type="NCBI Taxonomy" id="2340916"/>
    <lineage>
        <taxon>Bacteria</taxon>
        <taxon>Bacillati</taxon>
        <taxon>Actinomycetota</taxon>
        <taxon>Actinomycetes</taxon>
        <taxon>Mycobacteriales</taxon>
        <taxon>Nocardiaceae</taxon>
        <taxon>Nocardia</taxon>
    </lineage>
</organism>
<evidence type="ECO:0008006" key="3">
    <source>
        <dbReference type="Google" id="ProtNLM"/>
    </source>
</evidence>